<evidence type="ECO:0000313" key="2">
    <source>
        <dbReference type="Proteomes" id="UP000396788"/>
    </source>
</evidence>
<organism evidence="1 2">
    <name type="scientific">Pandoraea cepalis</name>
    <dbReference type="NCBI Taxonomy" id="2508294"/>
    <lineage>
        <taxon>Bacteria</taxon>
        <taxon>Pseudomonadati</taxon>
        <taxon>Pseudomonadota</taxon>
        <taxon>Betaproteobacteria</taxon>
        <taxon>Burkholderiales</taxon>
        <taxon>Burkholderiaceae</taxon>
        <taxon>Pandoraea</taxon>
    </lineage>
</organism>
<accession>A0A5E4W2T2</accession>
<dbReference type="Gene3D" id="3.40.50.300">
    <property type="entry name" value="P-loop containing nucleotide triphosphate hydrolases"/>
    <property type="match status" value="1"/>
</dbReference>
<gene>
    <name evidence="1" type="ORF">PCE31107_03034</name>
</gene>
<dbReference type="InterPro" id="IPR027417">
    <property type="entry name" value="P-loop_NTPase"/>
</dbReference>
<dbReference type="SUPFAM" id="SSF52540">
    <property type="entry name" value="P-loop containing nucleoside triphosphate hydrolases"/>
    <property type="match status" value="1"/>
</dbReference>
<dbReference type="Proteomes" id="UP000396788">
    <property type="component" value="Unassembled WGS sequence"/>
</dbReference>
<name>A0A5E4W2T2_9BURK</name>
<protein>
    <submittedName>
        <fullName evidence="1">Plasmid stability protein StbB</fullName>
    </submittedName>
</protein>
<dbReference type="EMBL" id="CABPRY010000006">
    <property type="protein sequence ID" value="VVE18701.1"/>
    <property type="molecule type" value="Genomic_DNA"/>
</dbReference>
<evidence type="ECO:0000313" key="1">
    <source>
        <dbReference type="EMBL" id="VVE18701.1"/>
    </source>
</evidence>
<proteinExistence type="predicted"/>
<reference evidence="1 2" key="1">
    <citation type="submission" date="2019-08" db="EMBL/GenBank/DDBJ databases">
        <authorList>
            <person name="Peeters C."/>
        </authorList>
    </citation>
    <scope>NUCLEOTIDE SEQUENCE [LARGE SCALE GENOMIC DNA]</scope>
    <source>
        <strain evidence="1 2">LMG 31107</strain>
    </source>
</reference>
<sequence length="253" mass="28835">MPLKLLVIHSTSMVGKSTTVATLLHPRLESPRVFSVEEQNQDAARYGIDVTRYHASEFKRLMEDVELETNDLIVDVGASQYAEVMNAFDHGRGVINDFDVVIVPTTPNGRVQEETLTTIESLRQVNLQMDKLRIIFNRAAVLKGRNLERQFEDVIAHLFSEKQIPYYKDLVLFESPIHADLREAGLSFRQIENDHTNYRQALDEAKKLDPRGSEILRLVRMLALQRAVARAKEDLDHAFAALRLPADNTKAKE</sequence>
<dbReference type="RefSeq" id="WP_150609517.1">
    <property type="nucleotide sequence ID" value="NZ_CABPRY010000006.1"/>
</dbReference>
<dbReference type="AlphaFoldDB" id="A0A5E4W2T2"/>